<gene>
    <name evidence="6" type="ORF">PDTA9734_23330</name>
</gene>
<evidence type="ECO:0000259" key="5">
    <source>
        <dbReference type="PROSITE" id="PS50977"/>
    </source>
</evidence>
<protein>
    <recommendedName>
        <fullName evidence="5">HTH tetR-type domain-containing protein</fullName>
    </recommendedName>
</protein>
<accession>A0ABN6LP10</accession>
<dbReference type="InterPro" id="IPR011075">
    <property type="entry name" value="TetR_C"/>
</dbReference>
<feature type="DNA-binding region" description="H-T-H motif" evidence="4">
    <location>
        <begin position="123"/>
        <end position="142"/>
    </location>
</feature>
<reference evidence="6 7" key="1">
    <citation type="submission" date="2021-12" db="EMBL/GenBank/DDBJ databases">
        <title>Complete genome sequence of Phytobacter diazotrophicus TA9734.</title>
        <authorList>
            <person name="Kubota H."/>
            <person name="Nakayama Y."/>
            <person name="Ariyoshi T."/>
        </authorList>
    </citation>
    <scope>NUCLEOTIDE SEQUENCE [LARGE SCALE GENOMIC DNA]</scope>
    <source>
        <strain evidence="6 7">TA9734</strain>
    </source>
</reference>
<organism evidence="6 7">
    <name type="scientific">Phytobacter diazotrophicus</name>
    <dbReference type="NCBI Taxonomy" id="395631"/>
    <lineage>
        <taxon>Bacteria</taxon>
        <taxon>Pseudomonadati</taxon>
        <taxon>Pseudomonadota</taxon>
        <taxon>Gammaproteobacteria</taxon>
        <taxon>Enterobacterales</taxon>
        <taxon>Enterobacteriaceae</taxon>
        <taxon>Phytobacter</taxon>
    </lineage>
</organism>
<dbReference type="SUPFAM" id="SSF48498">
    <property type="entry name" value="Tetracyclin repressor-like, C-terminal domain"/>
    <property type="match status" value="1"/>
</dbReference>
<dbReference type="Proteomes" id="UP001320460">
    <property type="component" value="Chromosome"/>
</dbReference>
<evidence type="ECO:0000256" key="1">
    <source>
        <dbReference type="ARBA" id="ARBA00023015"/>
    </source>
</evidence>
<dbReference type="Pfam" id="PF16925">
    <property type="entry name" value="TetR_C_13"/>
    <property type="match status" value="1"/>
</dbReference>
<evidence type="ECO:0000313" key="6">
    <source>
        <dbReference type="EMBL" id="BDD50846.1"/>
    </source>
</evidence>
<keyword evidence="7" id="KW-1185">Reference proteome</keyword>
<dbReference type="Gene3D" id="1.10.357.10">
    <property type="entry name" value="Tetracycline Repressor, domain 2"/>
    <property type="match status" value="1"/>
</dbReference>
<dbReference type="InterPro" id="IPR009057">
    <property type="entry name" value="Homeodomain-like_sf"/>
</dbReference>
<feature type="domain" description="HTH tetR-type" evidence="5">
    <location>
        <begin position="100"/>
        <end position="160"/>
    </location>
</feature>
<dbReference type="Pfam" id="PF00440">
    <property type="entry name" value="TetR_N"/>
    <property type="match status" value="1"/>
</dbReference>
<dbReference type="PRINTS" id="PR00455">
    <property type="entry name" value="HTHTETR"/>
</dbReference>
<dbReference type="InterPro" id="IPR036271">
    <property type="entry name" value="Tet_transcr_reg_TetR-rel_C_sf"/>
</dbReference>
<keyword evidence="2 4" id="KW-0238">DNA-binding</keyword>
<proteinExistence type="predicted"/>
<dbReference type="InterPro" id="IPR001647">
    <property type="entry name" value="HTH_TetR"/>
</dbReference>
<dbReference type="EMBL" id="AP025334">
    <property type="protein sequence ID" value="BDD50846.1"/>
    <property type="molecule type" value="Genomic_DNA"/>
</dbReference>
<evidence type="ECO:0000313" key="7">
    <source>
        <dbReference type="Proteomes" id="UP001320460"/>
    </source>
</evidence>
<keyword evidence="1" id="KW-0805">Transcription regulation</keyword>
<keyword evidence="3" id="KW-0804">Transcription</keyword>
<evidence type="ECO:0000256" key="4">
    <source>
        <dbReference type="PROSITE-ProRule" id="PRU00335"/>
    </source>
</evidence>
<sequence length="283" mass="31651">MWLLIQVNFLIVLKKKETDRNGLFAWLNACFALSLFKKIDAGSGCPRQRNASPGGISDLRCAARQAASALDGKRLSNFLQISVDEVERSFYLYHMNKTPGTTREKILTTAEQLIYQNGIHATGMDLLVKTSGVARKSIYRYFATKDDVAAAALNARDERWMQWFRRESDKGDTPQARILNMFSVLKSWFESDGFRGCAFINTAGEVGDPDDPVRQIAKRHKQKLLDYTLELTTQLNIQQPAALARQLLILMEGAITLAYVMGDNSAADNARDVAKLLLEQAPA</sequence>
<dbReference type="PANTHER" id="PTHR47506">
    <property type="entry name" value="TRANSCRIPTIONAL REGULATORY PROTEIN"/>
    <property type="match status" value="1"/>
</dbReference>
<evidence type="ECO:0000256" key="3">
    <source>
        <dbReference type="ARBA" id="ARBA00023163"/>
    </source>
</evidence>
<evidence type="ECO:0000256" key="2">
    <source>
        <dbReference type="ARBA" id="ARBA00023125"/>
    </source>
</evidence>
<dbReference type="PROSITE" id="PS50977">
    <property type="entry name" value="HTH_TETR_2"/>
    <property type="match status" value="1"/>
</dbReference>
<name>A0ABN6LP10_9ENTR</name>
<dbReference type="SUPFAM" id="SSF46689">
    <property type="entry name" value="Homeodomain-like"/>
    <property type="match status" value="1"/>
</dbReference>
<dbReference type="PANTHER" id="PTHR47506:SF1">
    <property type="entry name" value="HTH-TYPE TRANSCRIPTIONAL REGULATOR YJDC"/>
    <property type="match status" value="1"/>
</dbReference>